<feature type="transmembrane region" description="Helical" evidence="1">
    <location>
        <begin position="75"/>
        <end position="94"/>
    </location>
</feature>
<evidence type="ECO:0000256" key="1">
    <source>
        <dbReference type="SAM" id="Phobius"/>
    </source>
</evidence>
<accession>A0AAD7MBG8</accession>
<dbReference type="EMBL" id="JARKIB010000424">
    <property type="protein sequence ID" value="KAJ7709227.1"/>
    <property type="molecule type" value="Genomic_DNA"/>
</dbReference>
<gene>
    <name evidence="2" type="ORF">B0H16DRAFT_1703875</name>
</gene>
<feature type="transmembrane region" description="Helical" evidence="1">
    <location>
        <begin position="39"/>
        <end position="63"/>
    </location>
</feature>
<keyword evidence="3" id="KW-1185">Reference proteome</keyword>
<reference evidence="2" key="1">
    <citation type="submission" date="2023-03" db="EMBL/GenBank/DDBJ databases">
        <title>Massive genome expansion in bonnet fungi (Mycena s.s.) driven by repeated elements and novel gene families across ecological guilds.</title>
        <authorList>
            <consortium name="Lawrence Berkeley National Laboratory"/>
            <person name="Harder C.B."/>
            <person name="Miyauchi S."/>
            <person name="Viragh M."/>
            <person name="Kuo A."/>
            <person name="Thoen E."/>
            <person name="Andreopoulos B."/>
            <person name="Lu D."/>
            <person name="Skrede I."/>
            <person name="Drula E."/>
            <person name="Henrissat B."/>
            <person name="Morin E."/>
            <person name="Kohler A."/>
            <person name="Barry K."/>
            <person name="LaButti K."/>
            <person name="Morin E."/>
            <person name="Salamov A."/>
            <person name="Lipzen A."/>
            <person name="Mereny Z."/>
            <person name="Hegedus B."/>
            <person name="Baldrian P."/>
            <person name="Stursova M."/>
            <person name="Weitz H."/>
            <person name="Taylor A."/>
            <person name="Grigoriev I.V."/>
            <person name="Nagy L.G."/>
            <person name="Martin F."/>
            <person name="Kauserud H."/>
        </authorList>
    </citation>
    <scope>NUCLEOTIDE SEQUENCE</scope>
    <source>
        <strain evidence="2">CBHHK182m</strain>
    </source>
</reference>
<sequence>MGWIEGSSSAVRDLDSNLIRFLTSLSTIPPPHVSTTVGIIGVHVCAISLRAAFILVSGLPFATKTILRELARPRVLSRFICCFLGQTIFTGLVFKASAAWGQQQLLLQGYVLDWLRFKVADWLKSLPSSDQPPGAPPWSDSELFLCHYRHWKSTQIKDFHVLAPGFRSKILATFKALLGIWYQLPLAQKLLIAAPAVIFYGYRYLMPKARLMSRRVQALIRIWCR</sequence>
<proteinExistence type="predicted"/>
<dbReference type="AlphaFoldDB" id="A0AAD7MBG8"/>
<feature type="transmembrane region" description="Helical" evidence="1">
    <location>
        <begin position="186"/>
        <end position="205"/>
    </location>
</feature>
<keyword evidence="1" id="KW-0472">Membrane</keyword>
<name>A0AAD7MBG8_9AGAR</name>
<organism evidence="2 3">
    <name type="scientific">Mycena metata</name>
    <dbReference type="NCBI Taxonomy" id="1033252"/>
    <lineage>
        <taxon>Eukaryota</taxon>
        <taxon>Fungi</taxon>
        <taxon>Dikarya</taxon>
        <taxon>Basidiomycota</taxon>
        <taxon>Agaricomycotina</taxon>
        <taxon>Agaricomycetes</taxon>
        <taxon>Agaricomycetidae</taxon>
        <taxon>Agaricales</taxon>
        <taxon>Marasmiineae</taxon>
        <taxon>Mycenaceae</taxon>
        <taxon>Mycena</taxon>
    </lineage>
</organism>
<comment type="caution">
    <text evidence="2">The sequence shown here is derived from an EMBL/GenBank/DDBJ whole genome shotgun (WGS) entry which is preliminary data.</text>
</comment>
<protein>
    <submittedName>
        <fullName evidence="2">Uncharacterized protein</fullName>
    </submittedName>
</protein>
<keyword evidence="1" id="KW-0812">Transmembrane</keyword>
<evidence type="ECO:0000313" key="2">
    <source>
        <dbReference type="EMBL" id="KAJ7709227.1"/>
    </source>
</evidence>
<evidence type="ECO:0000313" key="3">
    <source>
        <dbReference type="Proteomes" id="UP001215598"/>
    </source>
</evidence>
<keyword evidence="1" id="KW-1133">Transmembrane helix</keyword>
<dbReference type="Proteomes" id="UP001215598">
    <property type="component" value="Unassembled WGS sequence"/>
</dbReference>